<gene>
    <name evidence="1" type="ORF">IAG43_31575</name>
</gene>
<proteinExistence type="predicted"/>
<evidence type="ECO:0000313" key="2">
    <source>
        <dbReference type="Proteomes" id="UP000516230"/>
    </source>
</evidence>
<dbReference type="InterPro" id="IPR042178">
    <property type="entry name" value="Serpin_sf_1"/>
</dbReference>
<keyword evidence="2" id="KW-1185">Reference proteome</keyword>
<dbReference type="Proteomes" id="UP000516230">
    <property type="component" value="Chromosome"/>
</dbReference>
<dbReference type="AlphaFoldDB" id="A0A7H0I2I4"/>
<dbReference type="RefSeq" id="WP_187744053.1">
    <property type="nucleotide sequence ID" value="NZ_CP060825.1"/>
</dbReference>
<dbReference type="EMBL" id="CP060825">
    <property type="protein sequence ID" value="QNP67000.1"/>
    <property type="molecule type" value="Genomic_DNA"/>
</dbReference>
<accession>A0A7H0I2I4</accession>
<sequence>MQPAARAVGAVNGLTARWAASADGDDAVFSAPGVWPLLALLCDAADERAGAGLEEAAGVRRGEAAHAARELTAALAGVRGLRSATGLWAAEGLPLRPGWVAGLPADVLGRLTGDPVADGAALDAWAADRTGGMIRSMPPVLSGRTRLLLAAAQAVRTRWLQGFRETRLAPSAGPWAGTACAGLVRTTSLPAALGVAATGAGPVSVLRVLGDAGVDVHLLLGEEGMAPGAVLDGGVGVLTGRWTAVPGDRLPVGEAGPGVVVGSAAAVRPDAQLHALVVPFRLRAEHDLLKQEALAGLSAALGGGGCFPGISPRPLALDAAAQSAMAVFGAEGFETASVSAVGSRTGGAAASARHVVRRVEAVYDRPFGFLTVHRASGLALSAGWVNRPVPYAVPGRGV</sequence>
<dbReference type="InterPro" id="IPR036186">
    <property type="entry name" value="Serpin_sf"/>
</dbReference>
<name>A0A7H0I2I4_9ACTN</name>
<evidence type="ECO:0000313" key="1">
    <source>
        <dbReference type="EMBL" id="QNP67000.1"/>
    </source>
</evidence>
<dbReference type="SUPFAM" id="SSF56574">
    <property type="entry name" value="Serpins"/>
    <property type="match status" value="2"/>
</dbReference>
<protein>
    <submittedName>
        <fullName evidence="1">Proteinase inhibitor I4 serpin</fullName>
    </submittedName>
</protein>
<reference evidence="1 2" key="1">
    <citation type="submission" date="2020-08" db="EMBL/GenBank/DDBJ databases">
        <title>A novel species.</title>
        <authorList>
            <person name="Gao J."/>
        </authorList>
    </citation>
    <scope>NUCLEOTIDE SEQUENCE [LARGE SCALE GENOMIC DNA]</scope>
    <source>
        <strain evidence="1 2">CRPJ-33</strain>
    </source>
</reference>
<organism evidence="1 2">
    <name type="scientific">Streptomyces genisteinicus</name>
    <dbReference type="NCBI Taxonomy" id="2768068"/>
    <lineage>
        <taxon>Bacteria</taxon>
        <taxon>Bacillati</taxon>
        <taxon>Actinomycetota</taxon>
        <taxon>Actinomycetes</taxon>
        <taxon>Kitasatosporales</taxon>
        <taxon>Streptomycetaceae</taxon>
        <taxon>Streptomyces</taxon>
    </lineage>
</organism>
<dbReference type="Gene3D" id="3.30.497.10">
    <property type="entry name" value="Antithrombin, subunit I, domain 2"/>
    <property type="match status" value="2"/>
</dbReference>
<dbReference type="KEGG" id="sgj:IAG43_31575"/>